<dbReference type="Proteomes" id="UP000765509">
    <property type="component" value="Unassembled WGS sequence"/>
</dbReference>
<evidence type="ECO:0000313" key="1">
    <source>
        <dbReference type="EMBL" id="MBW0499844.1"/>
    </source>
</evidence>
<protein>
    <submittedName>
        <fullName evidence="1">Uncharacterized protein</fullName>
    </submittedName>
</protein>
<dbReference type="EMBL" id="AVOT02015495">
    <property type="protein sequence ID" value="MBW0499844.1"/>
    <property type="molecule type" value="Genomic_DNA"/>
</dbReference>
<accession>A0A9Q3DAP5</accession>
<proteinExistence type="predicted"/>
<dbReference type="AlphaFoldDB" id="A0A9Q3DAP5"/>
<evidence type="ECO:0000313" key="2">
    <source>
        <dbReference type="Proteomes" id="UP000765509"/>
    </source>
</evidence>
<keyword evidence="2" id="KW-1185">Reference proteome</keyword>
<reference evidence="1" key="1">
    <citation type="submission" date="2021-03" db="EMBL/GenBank/DDBJ databases">
        <title>Draft genome sequence of rust myrtle Austropuccinia psidii MF-1, a brazilian biotype.</title>
        <authorList>
            <person name="Quecine M.C."/>
            <person name="Pachon D.M.R."/>
            <person name="Bonatelli M.L."/>
            <person name="Correr F.H."/>
            <person name="Franceschini L.M."/>
            <person name="Leite T.F."/>
            <person name="Margarido G.R.A."/>
            <person name="Almeida C.A."/>
            <person name="Ferrarezi J.A."/>
            <person name="Labate C.A."/>
        </authorList>
    </citation>
    <scope>NUCLEOTIDE SEQUENCE</scope>
    <source>
        <strain evidence="1">MF-1</strain>
    </source>
</reference>
<gene>
    <name evidence="1" type="ORF">O181_039559</name>
</gene>
<sequence>MVHYNESECSYLSQNTILTPRKTLKPHNLPPPDCLASRMESLQPIEVLKKHESGSIQFKGDIEEIRSSIQATAHCTPTFFIPNEQFPPILTQINMITPLDVSLHIFPFIHYTFTDLNSYVVKLEPPTLARLNDLYTLIQFAQR</sequence>
<organism evidence="1 2">
    <name type="scientific">Austropuccinia psidii MF-1</name>
    <dbReference type="NCBI Taxonomy" id="1389203"/>
    <lineage>
        <taxon>Eukaryota</taxon>
        <taxon>Fungi</taxon>
        <taxon>Dikarya</taxon>
        <taxon>Basidiomycota</taxon>
        <taxon>Pucciniomycotina</taxon>
        <taxon>Pucciniomycetes</taxon>
        <taxon>Pucciniales</taxon>
        <taxon>Sphaerophragmiaceae</taxon>
        <taxon>Austropuccinia</taxon>
    </lineage>
</organism>
<comment type="caution">
    <text evidence="1">The sequence shown here is derived from an EMBL/GenBank/DDBJ whole genome shotgun (WGS) entry which is preliminary data.</text>
</comment>
<name>A0A9Q3DAP5_9BASI</name>